<dbReference type="GeneID" id="54552844"/>
<dbReference type="AlphaFoldDB" id="A0A6A6JR26"/>
<reference evidence="1" key="1">
    <citation type="journal article" date="2020" name="Stud. Mycol.">
        <title>101 Dothideomycetes genomes: a test case for predicting lifestyles and emergence of pathogens.</title>
        <authorList>
            <person name="Haridas S."/>
            <person name="Albert R."/>
            <person name="Binder M."/>
            <person name="Bloem J."/>
            <person name="Labutti K."/>
            <person name="Salamov A."/>
            <person name="Andreopoulos B."/>
            <person name="Baker S."/>
            <person name="Barry K."/>
            <person name="Bills G."/>
            <person name="Bluhm B."/>
            <person name="Cannon C."/>
            <person name="Castanera R."/>
            <person name="Culley D."/>
            <person name="Daum C."/>
            <person name="Ezra D."/>
            <person name="Gonzalez J."/>
            <person name="Henrissat B."/>
            <person name="Kuo A."/>
            <person name="Liang C."/>
            <person name="Lipzen A."/>
            <person name="Lutzoni F."/>
            <person name="Magnuson J."/>
            <person name="Mondo S."/>
            <person name="Nolan M."/>
            <person name="Ohm R."/>
            <person name="Pangilinan J."/>
            <person name="Park H.-J."/>
            <person name="Ramirez L."/>
            <person name="Alfaro M."/>
            <person name="Sun H."/>
            <person name="Tritt A."/>
            <person name="Yoshinaga Y."/>
            <person name="Zwiers L.-H."/>
            <person name="Turgeon B."/>
            <person name="Goodwin S."/>
            <person name="Spatafora J."/>
            <person name="Crous P."/>
            <person name="Grigoriev I."/>
        </authorList>
    </citation>
    <scope>NUCLEOTIDE SEQUENCE</scope>
    <source>
        <strain evidence="1">CBS 379.55</strain>
    </source>
</reference>
<proteinExistence type="predicted"/>
<protein>
    <submittedName>
        <fullName evidence="1">Uncharacterized protein</fullName>
    </submittedName>
</protein>
<keyword evidence="2" id="KW-1185">Reference proteome</keyword>
<gene>
    <name evidence="1" type="ORF">EI97DRAFT_441000</name>
</gene>
<dbReference type="EMBL" id="ML986488">
    <property type="protein sequence ID" value="KAF2278553.1"/>
    <property type="molecule type" value="Genomic_DNA"/>
</dbReference>
<accession>A0A6A6JR26</accession>
<dbReference type="Proteomes" id="UP000800097">
    <property type="component" value="Unassembled WGS sequence"/>
</dbReference>
<sequence length="113" mass="12925">MRAFTPLIEEMTLLSLYATMCSPRKTHQIDLWCQPDLPESEVEGDQWAAQQLPAEPFSPERLPVRTTYQNDAINNKSCHCPPPQGHQFSARRFYVAAATWYRPVVTPPKPLGR</sequence>
<name>A0A6A6JR26_WESOR</name>
<organism evidence="1 2">
    <name type="scientific">Westerdykella ornata</name>
    <dbReference type="NCBI Taxonomy" id="318751"/>
    <lineage>
        <taxon>Eukaryota</taxon>
        <taxon>Fungi</taxon>
        <taxon>Dikarya</taxon>
        <taxon>Ascomycota</taxon>
        <taxon>Pezizomycotina</taxon>
        <taxon>Dothideomycetes</taxon>
        <taxon>Pleosporomycetidae</taxon>
        <taxon>Pleosporales</taxon>
        <taxon>Sporormiaceae</taxon>
        <taxon>Westerdykella</taxon>
    </lineage>
</organism>
<evidence type="ECO:0000313" key="1">
    <source>
        <dbReference type="EMBL" id="KAF2278553.1"/>
    </source>
</evidence>
<dbReference type="RefSeq" id="XP_033656092.1">
    <property type="nucleotide sequence ID" value="XM_033799669.1"/>
</dbReference>
<evidence type="ECO:0000313" key="2">
    <source>
        <dbReference type="Proteomes" id="UP000800097"/>
    </source>
</evidence>